<evidence type="ECO:0000313" key="1">
    <source>
        <dbReference type="EMBL" id="RIJ23893.1"/>
    </source>
</evidence>
<dbReference type="Gene3D" id="3.90.190.10">
    <property type="entry name" value="Protein tyrosine phosphatase superfamily"/>
    <property type="match status" value="1"/>
</dbReference>
<keyword evidence="2" id="KW-1185">Reference proteome</keyword>
<dbReference type="Pfam" id="PF13350">
    <property type="entry name" value="Y_phosphatase3"/>
    <property type="match status" value="1"/>
</dbReference>
<accession>A0A399QYP3</accession>
<reference evidence="1 2" key="1">
    <citation type="submission" date="2018-08" db="EMBL/GenBank/DDBJ databases">
        <title>Henriciella mobilis sp. nov., isolated from seawater.</title>
        <authorList>
            <person name="Cheng H."/>
            <person name="Wu Y.-H."/>
            <person name="Xu X.-W."/>
            <person name="Guo L.-L."/>
        </authorList>
    </citation>
    <scope>NUCLEOTIDE SEQUENCE [LARGE SCALE GENOMIC DNA]</scope>
    <source>
        <strain evidence="1 2">CCUG66934</strain>
    </source>
</reference>
<dbReference type="RefSeq" id="WP_119379082.1">
    <property type="nucleotide sequence ID" value="NZ_QWGB01000005.1"/>
</dbReference>
<proteinExistence type="predicted"/>
<dbReference type="InterPro" id="IPR029021">
    <property type="entry name" value="Prot-tyrosine_phosphatase-like"/>
</dbReference>
<dbReference type="Proteomes" id="UP000265431">
    <property type="component" value="Unassembled WGS sequence"/>
</dbReference>
<sequence length="260" mass="29159">MDDRVKPLEGVRNFRDFGGYEGVDGARIRSGKLYRSGHFGEASDNDLTAIDLFNITLQADLRRPDERERHGDKWPVQGVHRLYSDLGRETDAPHVNFLRQVAIDADSSRGWMRDYYVNAPYRPALVETYTAWFDRLANMDDDTAALVNCAAGKDRTGILCALTHHALGVSMDDIFVDYELTNSAANVEERLPEAAAYFNDMLSKNFDNAVYQPFVGVDREFLEAAIAAIKDQSGDIDTYLVTALGVDNAKREAIREKLLA</sequence>
<comment type="caution">
    <text evidence="1">The sequence shown here is derived from an EMBL/GenBank/DDBJ whole genome shotgun (WGS) entry which is preliminary data.</text>
</comment>
<protein>
    <submittedName>
        <fullName evidence="1">Tyrosine-protein phosphatase</fullName>
    </submittedName>
</protein>
<dbReference type="OrthoDB" id="1188001at2"/>
<dbReference type="GO" id="GO:0004721">
    <property type="term" value="F:phosphoprotein phosphatase activity"/>
    <property type="evidence" value="ECO:0007669"/>
    <property type="project" value="InterPro"/>
</dbReference>
<dbReference type="SUPFAM" id="SSF52799">
    <property type="entry name" value="(Phosphotyrosine protein) phosphatases II"/>
    <property type="match status" value="1"/>
</dbReference>
<name>A0A399QYP3_9PROT</name>
<gene>
    <name evidence="1" type="ORF">D1224_06480</name>
</gene>
<dbReference type="InterPro" id="IPR026893">
    <property type="entry name" value="Tyr/Ser_Pase_IphP-type"/>
</dbReference>
<dbReference type="EMBL" id="QWGB01000005">
    <property type="protein sequence ID" value="RIJ23893.1"/>
    <property type="molecule type" value="Genomic_DNA"/>
</dbReference>
<organism evidence="1 2">
    <name type="scientific">Henriciella barbarensis</name>
    <dbReference type="NCBI Taxonomy" id="86342"/>
    <lineage>
        <taxon>Bacteria</taxon>
        <taxon>Pseudomonadati</taxon>
        <taxon>Pseudomonadota</taxon>
        <taxon>Alphaproteobacteria</taxon>
        <taxon>Hyphomonadales</taxon>
        <taxon>Hyphomonadaceae</taxon>
        <taxon>Henriciella</taxon>
    </lineage>
</organism>
<evidence type="ECO:0000313" key="2">
    <source>
        <dbReference type="Proteomes" id="UP000265431"/>
    </source>
</evidence>
<dbReference type="AlphaFoldDB" id="A0A399QYP3"/>